<gene>
    <name evidence="1" type="ORF">DARMORV10_C02P24620.1</name>
</gene>
<proteinExistence type="predicted"/>
<dbReference type="Proteomes" id="UP001295469">
    <property type="component" value="Chromosome C02"/>
</dbReference>
<accession>A0A816K5Q4</accession>
<dbReference type="AlphaFoldDB" id="A0A816K5Q4"/>
<dbReference type="EMBL" id="HG994366">
    <property type="protein sequence ID" value="CAF1904566.1"/>
    <property type="molecule type" value="Genomic_DNA"/>
</dbReference>
<protein>
    <submittedName>
        <fullName evidence="1">(rape) hypothetical protein</fullName>
    </submittedName>
</protein>
<organism evidence="1">
    <name type="scientific">Brassica napus</name>
    <name type="common">Rape</name>
    <dbReference type="NCBI Taxonomy" id="3708"/>
    <lineage>
        <taxon>Eukaryota</taxon>
        <taxon>Viridiplantae</taxon>
        <taxon>Streptophyta</taxon>
        <taxon>Embryophyta</taxon>
        <taxon>Tracheophyta</taxon>
        <taxon>Spermatophyta</taxon>
        <taxon>Magnoliopsida</taxon>
        <taxon>eudicotyledons</taxon>
        <taxon>Gunneridae</taxon>
        <taxon>Pentapetalae</taxon>
        <taxon>rosids</taxon>
        <taxon>malvids</taxon>
        <taxon>Brassicales</taxon>
        <taxon>Brassicaceae</taxon>
        <taxon>Brassiceae</taxon>
        <taxon>Brassica</taxon>
    </lineage>
</organism>
<evidence type="ECO:0000313" key="1">
    <source>
        <dbReference type="EMBL" id="CAF1904566.1"/>
    </source>
</evidence>
<name>A0A816K5Q4_BRANA</name>
<reference evidence="1" key="1">
    <citation type="submission" date="2021-01" db="EMBL/GenBank/DDBJ databases">
        <authorList>
            <consortium name="Genoscope - CEA"/>
            <person name="William W."/>
        </authorList>
    </citation>
    <scope>NUCLEOTIDE SEQUENCE</scope>
</reference>
<sequence length="80" mass="9111">MVEISTCFNPRVEIRLTICTDEVEDYATKALCRWRSIAYVKGVVTHVTINILEHWSLPLTFSIIGASFMKAYQGQQGMEV</sequence>